<dbReference type="InterPro" id="IPR047057">
    <property type="entry name" value="MerR_fam"/>
</dbReference>
<protein>
    <submittedName>
        <fullName evidence="7">MerR family transcriptional regulator</fullName>
    </submittedName>
</protein>
<dbReference type="GO" id="GO:0003677">
    <property type="term" value="F:DNA binding"/>
    <property type="evidence" value="ECO:0007669"/>
    <property type="project" value="UniProtKB-KW"/>
</dbReference>
<sequence>MTDPSLPGSHGHSIADVERDTGLAKDTLRVWERRYGFPSPARDPQGERRYSDDDLARLRHVRRLLDAGHRPGRVVALPLAQLLALDTQPSAGRMQAPAENGWPEGADWLALMQRMDAAGLRDALQRSLAERGLARTVTDTVAPLSVQVGLAWLDGRLAVPEEHLFSEAVQQVLRPALAQAMAARPSQPPRVLLTTVPGEPHSLGLLMAECLLVLEGCETVPLGVQTPLVDISRAAVAARADVVALGFSAMQSAREVQTQLARLREALPPEVALWAGGRGVAGRRPRLAPRAHWPLPRLQDIAVAVARWRAEAAQRASAAARTA</sequence>
<feature type="domain" description="B12-binding" evidence="6">
    <location>
        <begin position="188"/>
        <end position="323"/>
    </location>
</feature>
<dbReference type="Proteomes" id="UP000503162">
    <property type="component" value="Chromosome"/>
</dbReference>
<dbReference type="GO" id="GO:0031419">
    <property type="term" value="F:cobalamin binding"/>
    <property type="evidence" value="ECO:0007669"/>
    <property type="project" value="InterPro"/>
</dbReference>
<dbReference type="PROSITE" id="PS50937">
    <property type="entry name" value="HTH_MERR_2"/>
    <property type="match status" value="1"/>
</dbReference>
<keyword evidence="2" id="KW-0805">Transcription regulation</keyword>
<evidence type="ECO:0000259" key="5">
    <source>
        <dbReference type="PROSITE" id="PS50937"/>
    </source>
</evidence>
<dbReference type="PROSITE" id="PS51332">
    <property type="entry name" value="B12_BINDING"/>
    <property type="match status" value="1"/>
</dbReference>
<dbReference type="Gene3D" id="1.10.1240.10">
    <property type="entry name" value="Methionine synthase domain"/>
    <property type="match status" value="1"/>
</dbReference>
<dbReference type="Gene3D" id="3.40.50.280">
    <property type="entry name" value="Cobalamin-binding domain"/>
    <property type="match status" value="1"/>
</dbReference>
<evidence type="ECO:0000256" key="3">
    <source>
        <dbReference type="ARBA" id="ARBA00023125"/>
    </source>
</evidence>
<keyword evidence="1" id="KW-0678">Repressor</keyword>
<dbReference type="GO" id="GO:0003700">
    <property type="term" value="F:DNA-binding transcription factor activity"/>
    <property type="evidence" value="ECO:0007669"/>
    <property type="project" value="InterPro"/>
</dbReference>
<dbReference type="PANTHER" id="PTHR30204">
    <property type="entry name" value="REDOX-CYCLING DRUG-SENSING TRANSCRIPTIONAL ACTIVATOR SOXR"/>
    <property type="match status" value="1"/>
</dbReference>
<dbReference type="EMBL" id="CP049989">
    <property type="protein sequence ID" value="QIM53685.1"/>
    <property type="molecule type" value="Genomic_DNA"/>
</dbReference>
<keyword evidence="8" id="KW-1185">Reference proteome</keyword>
<dbReference type="Pfam" id="PF02607">
    <property type="entry name" value="B12-binding_2"/>
    <property type="match status" value="1"/>
</dbReference>
<evidence type="ECO:0000313" key="8">
    <source>
        <dbReference type="Proteomes" id="UP000503162"/>
    </source>
</evidence>
<dbReference type="AlphaFoldDB" id="A0A6G8IKZ9"/>
<dbReference type="Pfam" id="PF02310">
    <property type="entry name" value="B12-binding"/>
    <property type="match status" value="1"/>
</dbReference>
<dbReference type="GO" id="GO:0046872">
    <property type="term" value="F:metal ion binding"/>
    <property type="evidence" value="ECO:0007669"/>
    <property type="project" value="InterPro"/>
</dbReference>
<dbReference type="InterPro" id="IPR036594">
    <property type="entry name" value="Meth_synthase_dom"/>
</dbReference>
<dbReference type="KEGG" id="hcz:G9Q37_16755"/>
<feature type="domain" description="HTH merR-type" evidence="5">
    <location>
        <begin position="11"/>
        <end position="68"/>
    </location>
</feature>
<dbReference type="InterPro" id="IPR036724">
    <property type="entry name" value="Cobalamin-bd_sf"/>
</dbReference>
<evidence type="ECO:0000256" key="4">
    <source>
        <dbReference type="ARBA" id="ARBA00023163"/>
    </source>
</evidence>
<evidence type="ECO:0000313" key="7">
    <source>
        <dbReference type="EMBL" id="QIM53685.1"/>
    </source>
</evidence>
<dbReference type="RefSeq" id="WP_166228935.1">
    <property type="nucleotide sequence ID" value="NZ_CP049989.1"/>
</dbReference>
<dbReference type="PANTHER" id="PTHR30204:SF69">
    <property type="entry name" value="MERR-FAMILY TRANSCRIPTIONAL REGULATOR"/>
    <property type="match status" value="1"/>
</dbReference>
<name>A0A6G8IKZ9_9BURK</name>
<dbReference type="InterPro" id="IPR009061">
    <property type="entry name" value="DNA-bd_dom_put_sf"/>
</dbReference>
<proteinExistence type="predicted"/>
<dbReference type="InterPro" id="IPR000551">
    <property type="entry name" value="MerR-type_HTH_dom"/>
</dbReference>
<dbReference type="CDD" id="cd01104">
    <property type="entry name" value="HTH_MlrA-CarA"/>
    <property type="match status" value="1"/>
</dbReference>
<dbReference type="Gene3D" id="1.10.1660.10">
    <property type="match status" value="1"/>
</dbReference>
<dbReference type="Pfam" id="PF13411">
    <property type="entry name" value="MerR_1"/>
    <property type="match status" value="1"/>
</dbReference>
<dbReference type="InterPro" id="IPR006158">
    <property type="entry name" value="Cobalamin-bd"/>
</dbReference>
<gene>
    <name evidence="7" type="ORF">G9Q37_16755</name>
</gene>
<evidence type="ECO:0000256" key="2">
    <source>
        <dbReference type="ARBA" id="ARBA00023015"/>
    </source>
</evidence>
<dbReference type="SUPFAM" id="SSF46955">
    <property type="entry name" value="Putative DNA-binding domain"/>
    <property type="match status" value="1"/>
</dbReference>
<evidence type="ECO:0000256" key="1">
    <source>
        <dbReference type="ARBA" id="ARBA00022491"/>
    </source>
</evidence>
<dbReference type="InterPro" id="IPR003759">
    <property type="entry name" value="Cbl-bd_cap"/>
</dbReference>
<dbReference type="SMART" id="SM00422">
    <property type="entry name" value="HTH_MERR"/>
    <property type="match status" value="1"/>
</dbReference>
<accession>A0A6G8IKZ9</accession>
<evidence type="ECO:0000259" key="6">
    <source>
        <dbReference type="PROSITE" id="PS51332"/>
    </source>
</evidence>
<dbReference type="SUPFAM" id="SSF52242">
    <property type="entry name" value="Cobalamin (vitamin B12)-binding domain"/>
    <property type="match status" value="1"/>
</dbReference>
<organism evidence="7 8">
    <name type="scientific">Hydrogenophaga crocea</name>
    <dbReference type="NCBI Taxonomy" id="2716225"/>
    <lineage>
        <taxon>Bacteria</taxon>
        <taxon>Pseudomonadati</taxon>
        <taxon>Pseudomonadota</taxon>
        <taxon>Betaproteobacteria</taxon>
        <taxon>Burkholderiales</taxon>
        <taxon>Comamonadaceae</taxon>
        <taxon>Hydrogenophaga</taxon>
    </lineage>
</organism>
<keyword evidence="3" id="KW-0238">DNA-binding</keyword>
<reference evidence="7 8" key="1">
    <citation type="submission" date="2020-03" db="EMBL/GenBank/DDBJ databases">
        <title>Hydrogenophaga sp. nov. isolated from cyanobacterial mat.</title>
        <authorList>
            <person name="Thorat V."/>
            <person name="Kirdat K."/>
            <person name="Tiwarekar B."/>
            <person name="Costa E.D."/>
            <person name="Yadav A."/>
        </authorList>
    </citation>
    <scope>NUCLEOTIDE SEQUENCE [LARGE SCALE GENOMIC DNA]</scope>
    <source>
        <strain evidence="7 8">BA0156</strain>
    </source>
</reference>
<keyword evidence="4" id="KW-0804">Transcription</keyword>